<dbReference type="PANTHER" id="PTHR36493:SF3">
    <property type="entry name" value="CHITIN-BINDING TYPE-4 DOMAIN-CONTAINING PROTEIN"/>
    <property type="match status" value="1"/>
</dbReference>
<dbReference type="EMBL" id="NIVC01000312">
    <property type="protein sequence ID" value="PAA85606.1"/>
    <property type="molecule type" value="Genomic_DNA"/>
</dbReference>
<dbReference type="Proteomes" id="UP000215902">
    <property type="component" value="Unassembled WGS sequence"/>
</dbReference>
<keyword evidence="3" id="KW-1185">Reference proteome</keyword>
<evidence type="ECO:0000313" key="2">
    <source>
        <dbReference type="EMBL" id="PAA85606.1"/>
    </source>
</evidence>
<name>A0A267GHY7_9PLAT</name>
<feature type="region of interest" description="Disordered" evidence="1">
    <location>
        <begin position="360"/>
        <end position="463"/>
    </location>
</feature>
<feature type="compositionally biased region" description="Low complexity" evidence="1">
    <location>
        <begin position="360"/>
        <end position="421"/>
    </location>
</feature>
<protein>
    <submittedName>
        <fullName evidence="2">Uncharacterized protein</fullName>
    </submittedName>
</protein>
<dbReference type="AlphaFoldDB" id="A0A267GHY7"/>
<accession>A0A267GHY7</accession>
<evidence type="ECO:0000313" key="3">
    <source>
        <dbReference type="Proteomes" id="UP000215902"/>
    </source>
</evidence>
<comment type="caution">
    <text evidence="2">The sequence shown here is derived from an EMBL/GenBank/DDBJ whole genome shotgun (WGS) entry which is preliminary data.</text>
</comment>
<sequence>PLLSRHCFRLSSSLPARRRSDAVGADCQRPLDLVLRDLPAGCQLDTVRRALGRFGEVASLYRVGFSKAGSTCMARLIRYQPEAAHQLVGRDLLLSGRSQAQVYLRWETPLLPPTSPTLLAAELSTSPTSAVQRAVRDFFTSRLGRVQCLSVWRDCSIAVRLLGEQDFNKEAALNLVGECLQLAPGLSAPVLWAPGRCPGDGSFSFSRLRLRQVSSGCWQRPVTVRDVHSRFHGRIGRVTSVAFSSRGFIEVWLENDDDGQRSRRRLSGELAGRSFQLATGVELVVVDDSDNDYSCRTLLASSRASSALYSSKSAPYPTASAPSPIASAPSPIASAPFPIASAPFPIASAPSPIASAPFPIASAPSPTTSAPSPTTPAPSTTSSAPSPTSSAPYPTSSAPYPTSSAPYPTSSAPHPTSSAPSPTTPAPSPTSSAPHPTSSAPHPTSSAPSLTTSAHSPAPSSHTDGFVPSGGICLLLSVPRGGLLTPDSALSCLERLLKHQSIKSNLRCLATRRIGAGLVEVALPAELSNSALALVGRRYRLLNEGQTEVGIELGRSSLPASTVQLTVKNLPFGTSVEDVAEALRQRGCRVLRCFLPFKDEAMATVTELVDDVECSVDMSVQRRLVGSLLTVAGVQCPVFLSLESLPPTARQFIAETTSDMSEALAETAAKSTAVQAALTDWLNGLGCGRLLRLKVPLNFAQCRCFFFDLDVEESCRKSLNHLVGKLLQLPSSIFGESCQILLTQPKHGLPRTAGWVKIIDEEKCATYEGHDSASAGDVHLKSRLIEALQSRFGRVLCLDTDSTGWLVAFDLAANAELALSIGRFDLDDCRLRLVQPETGLALLRLSNLPPAATRTRADAVRLLFGRDFLDDLMDVSVDRHRRQCYAVVDSRAGATPRQLLARLRHRGIEVEVTDYSSNQQHRLLGDDNKLLLSNLSASVTDYRLLKWLSTYGRVLRLQTPKPFNGQSVATLLSSHSARDVVASSGKADVVLNDGVKVELFRRDGLVGNLS</sequence>
<evidence type="ECO:0000256" key="1">
    <source>
        <dbReference type="SAM" id="MobiDB-lite"/>
    </source>
</evidence>
<feature type="non-terminal residue" evidence="2">
    <location>
        <position position="1"/>
    </location>
</feature>
<dbReference type="STRING" id="282301.A0A267GHY7"/>
<feature type="compositionally biased region" description="Low complexity" evidence="1">
    <location>
        <begin position="429"/>
        <end position="461"/>
    </location>
</feature>
<proteinExistence type="predicted"/>
<reference evidence="2 3" key="1">
    <citation type="submission" date="2017-06" db="EMBL/GenBank/DDBJ databases">
        <title>A platform for efficient transgenesis in Macrostomum lignano, a flatworm model organism for stem cell research.</title>
        <authorList>
            <person name="Berezikov E."/>
        </authorList>
    </citation>
    <scope>NUCLEOTIDE SEQUENCE [LARGE SCALE GENOMIC DNA]</scope>
    <source>
        <strain evidence="2">DV1</strain>
        <tissue evidence="2">Whole organism</tissue>
    </source>
</reference>
<organism evidence="2 3">
    <name type="scientific">Macrostomum lignano</name>
    <dbReference type="NCBI Taxonomy" id="282301"/>
    <lineage>
        <taxon>Eukaryota</taxon>
        <taxon>Metazoa</taxon>
        <taxon>Spiralia</taxon>
        <taxon>Lophotrochozoa</taxon>
        <taxon>Platyhelminthes</taxon>
        <taxon>Rhabditophora</taxon>
        <taxon>Macrostomorpha</taxon>
        <taxon>Macrostomida</taxon>
        <taxon>Macrostomidae</taxon>
        <taxon>Macrostomum</taxon>
    </lineage>
</organism>
<dbReference type="PANTHER" id="PTHR36493">
    <property type="entry name" value="NEUROBLAST DIFFERENTIATION-ASSOCIATED PROTEIN AHNAK-LIKE PROTEIN"/>
    <property type="match status" value="1"/>
</dbReference>
<gene>
    <name evidence="2" type="ORF">BOX15_Mlig014628g3</name>
</gene>